<evidence type="ECO:0000313" key="5">
    <source>
        <dbReference type="Proteomes" id="UP001352852"/>
    </source>
</evidence>
<protein>
    <recommendedName>
        <fullName evidence="6">Tetratricopeptide repeat protein 28</fullName>
    </recommendedName>
</protein>
<dbReference type="PANTHER" id="PTHR22904">
    <property type="entry name" value="TPR REPEAT CONTAINING PROTEIN"/>
    <property type="match status" value="1"/>
</dbReference>
<dbReference type="PANTHER" id="PTHR22904:SF523">
    <property type="entry name" value="STRESS-INDUCED-PHOSPHOPROTEIN 1"/>
    <property type="match status" value="1"/>
</dbReference>
<dbReference type="EMBL" id="JAHUTJ010016779">
    <property type="protein sequence ID" value="MED6270158.1"/>
    <property type="molecule type" value="Genomic_DNA"/>
</dbReference>
<dbReference type="Gene3D" id="1.25.40.10">
    <property type="entry name" value="Tetratricopeptide repeat domain"/>
    <property type="match status" value="1"/>
</dbReference>
<dbReference type="Pfam" id="PF13431">
    <property type="entry name" value="TPR_17"/>
    <property type="match status" value="1"/>
</dbReference>
<dbReference type="InterPro" id="IPR019734">
    <property type="entry name" value="TPR_rpt"/>
</dbReference>
<evidence type="ECO:0000256" key="3">
    <source>
        <dbReference type="SAM" id="MobiDB-lite"/>
    </source>
</evidence>
<feature type="region of interest" description="Disordered" evidence="3">
    <location>
        <begin position="94"/>
        <end position="128"/>
    </location>
</feature>
<accession>A0ABU7D4S1</accession>
<gene>
    <name evidence="4" type="ORF">CHARACLAT_007123</name>
</gene>
<evidence type="ECO:0008006" key="6">
    <source>
        <dbReference type="Google" id="ProtNLM"/>
    </source>
</evidence>
<dbReference type="InterPro" id="IPR011990">
    <property type="entry name" value="TPR-like_helical_dom_sf"/>
</dbReference>
<dbReference type="Proteomes" id="UP001352852">
    <property type="component" value="Unassembled WGS sequence"/>
</dbReference>
<evidence type="ECO:0000256" key="1">
    <source>
        <dbReference type="ARBA" id="ARBA00022737"/>
    </source>
</evidence>
<dbReference type="SUPFAM" id="SSF48452">
    <property type="entry name" value="TPR-like"/>
    <property type="match status" value="1"/>
</dbReference>
<keyword evidence="2" id="KW-0802">TPR repeat</keyword>
<keyword evidence="5" id="KW-1185">Reference proteome</keyword>
<evidence type="ECO:0000313" key="4">
    <source>
        <dbReference type="EMBL" id="MED6270158.1"/>
    </source>
</evidence>
<feature type="compositionally biased region" description="Low complexity" evidence="3">
    <location>
        <begin position="103"/>
        <end position="117"/>
    </location>
</feature>
<sequence length="229" mass="25610">MEPTGSPPLTGQKFRYGEDRLRGTWRIHCGLTFTKKNYGKSLHNKRVSLDLELIRRTVLLLLLLRDQSLEQQAEDLAEMEKPRARKEKFSLFGSRSTCRATNPPSSSFQSSSPRIPSATVGKRADRISGSGPAALSKAEFLECVRHSNQACQQGEFALAVGLYTEALTADPQNCILYSNRSAAYLRLGQYGKALDDAIKARLINPKWPKVRGLTFDDLSIMNYTPQMRA</sequence>
<name>A0ABU7D4S1_9TELE</name>
<comment type="caution">
    <text evidence="4">The sequence shown here is derived from an EMBL/GenBank/DDBJ whole genome shotgun (WGS) entry which is preliminary data.</text>
</comment>
<reference evidence="4 5" key="1">
    <citation type="submission" date="2021-06" db="EMBL/GenBank/DDBJ databases">
        <authorList>
            <person name="Palmer J.M."/>
        </authorList>
    </citation>
    <scope>NUCLEOTIDE SEQUENCE [LARGE SCALE GENOMIC DNA]</scope>
    <source>
        <strain evidence="4 5">CL_MEX2019</strain>
        <tissue evidence="4">Muscle</tissue>
    </source>
</reference>
<proteinExistence type="predicted"/>
<dbReference type="SMART" id="SM00028">
    <property type="entry name" value="TPR"/>
    <property type="match status" value="2"/>
</dbReference>
<keyword evidence="1" id="KW-0677">Repeat</keyword>
<organism evidence="4 5">
    <name type="scientific">Characodon lateralis</name>
    <dbReference type="NCBI Taxonomy" id="208331"/>
    <lineage>
        <taxon>Eukaryota</taxon>
        <taxon>Metazoa</taxon>
        <taxon>Chordata</taxon>
        <taxon>Craniata</taxon>
        <taxon>Vertebrata</taxon>
        <taxon>Euteleostomi</taxon>
        <taxon>Actinopterygii</taxon>
        <taxon>Neopterygii</taxon>
        <taxon>Teleostei</taxon>
        <taxon>Neoteleostei</taxon>
        <taxon>Acanthomorphata</taxon>
        <taxon>Ovalentaria</taxon>
        <taxon>Atherinomorphae</taxon>
        <taxon>Cyprinodontiformes</taxon>
        <taxon>Goodeidae</taxon>
        <taxon>Characodon</taxon>
    </lineage>
</organism>
<evidence type="ECO:0000256" key="2">
    <source>
        <dbReference type="ARBA" id="ARBA00022803"/>
    </source>
</evidence>